<evidence type="ECO:0000256" key="2">
    <source>
        <dbReference type="ARBA" id="ARBA00009679"/>
    </source>
</evidence>
<feature type="domain" description="Zinc finger Mcm10/DnaG-type" evidence="8">
    <location>
        <begin position="128"/>
        <end position="173"/>
    </location>
</feature>
<reference evidence="10 11" key="1">
    <citation type="journal article" date="2021" name="Nat. Plants">
        <title>The Taxus genome provides insights into paclitaxel biosynthesis.</title>
        <authorList>
            <person name="Xiong X."/>
            <person name="Gou J."/>
            <person name="Liao Q."/>
            <person name="Li Y."/>
            <person name="Zhou Q."/>
            <person name="Bi G."/>
            <person name="Li C."/>
            <person name="Du R."/>
            <person name="Wang X."/>
            <person name="Sun T."/>
            <person name="Guo L."/>
            <person name="Liang H."/>
            <person name="Lu P."/>
            <person name="Wu Y."/>
            <person name="Zhang Z."/>
            <person name="Ro D.K."/>
            <person name="Shang Y."/>
            <person name="Huang S."/>
            <person name="Yan J."/>
        </authorList>
    </citation>
    <scope>NUCLEOTIDE SEQUENCE [LARGE SCALE GENOMIC DNA]</scope>
    <source>
        <strain evidence="10">Ta-2019</strain>
    </source>
</reference>
<keyword evidence="6" id="KW-0862">Zinc</keyword>
<dbReference type="EMBL" id="JAHRHJ020000002">
    <property type="protein sequence ID" value="KAH9327737.1"/>
    <property type="molecule type" value="Genomic_DNA"/>
</dbReference>
<dbReference type="PANTHER" id="PTHR13454">
    <property type="entry name" value="PROTEIN MCM10 HOMOLOG"/>
    <property type="match status" value="1"/>
</dbReference>
<keyword evidence="4" id="KW-0479">Metal-binding</keyword>
<proteinExistence type="inferred from homology"/>
<keyword evidence="5" id="KW-0863">Zinc-finger</keyword>
<comment type="subcellular location">
    <subcellularLocation>
        <location evidence="1">Nucleus</location>
    </subcellularLocation>
</comment>
<dbReference type="Gene3D" id="2.40.50.140">
    <property type="entry name" value="Nucleic acid-binding proteins"/>
    <property type="match status" value="1"/>
</dbReference>
<evidence type="ECO:0000256" key="5">
    <source>
        <dbReference type="ARBA" id="ARBA00022771"/>
    </source>
</evidence>
<organism evidence="10 11">
    <name type="scientific">Taxus chinensis</name>
    <name type="common">Chinese yew</name>
    <name type="synonym">Taxus wallichiana var. chinensis</name>
    <dbReference type="NCBI Taxonomy" id="29808"/>
    <lineage>
        <taxon>Eukaryota</taxon>
        <taxon>Viridiplantae</taxon>
        <taxon>Streptophyta</taxon>
        <taxon>Embryophyta</taxon>
        <taxon>Tracheophyta</taxon>
        <taxon>Spermatophyta</taxon>
        <taxon>Pinopsida</taxon>
        <taxon>Pinidae</taxon>
        <taxon>Conifers II</taxon>
        <taxon>Cupressales</taxon>
        <taxon>Taxaceae</taxon>
        <taxon>Taxus</taxon>
    </lineage>
</organism>
<gene>
    <name evidence="10" type="ORF">KI387_007915</name>
</gene>
<dbReference type="GO" id="GO:0003697">
    <property type="term" value="F:single-stranded DNA binding"/>
    <property type="evidence" value="ECO:0007669"/>
    <property type="project" value="InterPro"/>
</dbReference>
<sequence>SGLRIRNRMVSTMSMTTRFSDLRFIRMQAIRTAMMGDKITGSWATVGVLTEKGNPRLSSTGKNFTIWKLSSLDATTISLFLFGDAYPRHWKEAPGSILSIFNAKVRREDKGNEFSLSVFAVDQIVKLGTSVDYGLCMGKRKDGMACTMVINRSRGSYCQYHVNATRQKYTTKRAELSGGNLSTAFRKPPKLEGIYMVDPSVESSNKNKRSRPMKVMTADDLRKTLSNLDKVTTKHQSQGIRFLTRVANAENMDPKATACKSDIQMKKVEQYEDYLKRSYRSSSTVKPMRVLGKQEPEAKRKKTLQNPNDLIELDIDV</sequence>
<dbReference type="InterPro" id="IPR012340">
    <property type="entry name" value="NA-bd_OB-fold"/>
</dbReference>
<accession>A0AA38GTB5</accession>
<comment type="similarity">
    <text evidence="2">Belongs to the MCM10 family.</text>
</comment>
<evidence type="ECO:0000313" key="11">
    <source>
        <dbReference type="Proteomes" id="UP000824469"/>
    </source>
</evidence>
<comment type="caution">
    <text evidence="10">The sequence shown here is derived from an EMBL/GenBank/DDBJ whole genome shotgun (WGS) entry which is preliminary data.</text>
</comment>
<evidence type="ECO:0000256" key="3">
    <source>
        <dbReference type="ARBA" id="ARBA00022705"/>
    </source>
</evidence>
<dbReference type="InterPro" id="IPR040184">
    <property type="entry name" value="Mcm10"/>
</dbReference>
<dbReference type="PANTHER" id="PTHR13454:SF11">
    <property type="entry name" value="PROTEIN MCM10 HOMOLOG"/>
    <property type="match status" value="1"/>
</dbReference>
<dbReference type="InterPro" id="IPR015408">
    <property type="entry name" value="Znf_Mcm10/DnaG"/>
</dbReference>
<keyword evidence="7" id="KW-0539">Nucleus</keyword>
<keyword evidence="3" id="KW-0235">DNA replication</keyword>
<dbReference type="InterPro" id="IPR055065">
    <property type="entry name" value="OB_MCM10"/>
</dbReference>
<evidence type="ECO:0000256" key="6">
    <source>
        <dbReference type="ARBA" id="ARBA00022833"/>
    </source>
</evidence>
<evidence type="ECO:0000256" key="7">
    <source>
        <dbReference type="ARBA" id="ARBA00023242"/>
    </source>
</evidence>
<feature type="domain" description="MCM10 OB-fold" evidence="9">
    <location>
        <begin position="1"/>
        <end position="125"/>
    </location>
</feature>
<feature type="non-terminal residue" evidence="10">
    <location>
        <position position="1"/>
    </location>
</feature>
<dbReference type="GO" id="GO:0043596">
    <property type="term" value="C:nuclear replication fork"/>
    <property type="evidence" value="ECO:0007669"/>
    <property type="project" value="TreeGrafter"/>
</dbReference>
<protein>
    <recommendedName>
        <fullName evidence="12">Zinc finger Mcm10/DnaG-type domain-containing protein</fullName>
    </recommendedName>
</protein>
<dbReference type="Proteomes" id="UP000824469">
    <property type="component" value="Unassembled WGS sequence"/>
</dbReference>
<dbReference type="GO" id="GO:0003688">
    <property type="term" value="F:DNA replication origin binding"/>
    <property type="evidence" value="ECO:0007669"/>
    <property type="project" value="TreeGrafter"/>
</dbReference>
<evidence type="ECO:0008006" key="12">
    <source>
        <dbReference type="Google" id="ProtNLM"/>
    </source>
</evidence>
<evidence type="ECO:0000259" key="9">
    <source>
        <dbReference type="Pfam" id="PF22379"/>
    </source>
</evidence>
<dbReference type="GO" id="GO:0008270">
    <property type="term" value="F:zinc ion binding"/>
    <property type="evidence" value="ECO:0007669"/>
    <property type="project" value="UniProtKB-KW"/>
</dbReference>
<evidence type="ECO:0000259" key="8">
    <source>
        <dbReference type="Pfam" id="PF09329"/>
    </source>
</evidence>
<dbReference type="OMA" id="RISAFXX"/>
<evidence type="ECO:0000313" key="10">
    <source>
        <dbReference type="EMBL" id="KAH9327737.1"/>
    </source>
</evidence>
<evidence type="ECO:0000256" key="4">
    <source>
        <dbReference type="ARBA" id="ARBA00022723"/>
    </source>
</evidence>
<dbReference type="Pfam" id="PF22379">
    <property type="entry name" value="OB_MCM10"/>
    <property type="match status" value="1"/>
</dbReference>
<keyword evidence="11" id="KW-1185">Reference proteome</keyword>
<evidence type="ECO:0000256" key="1">
    <source>
        <dbReference type="ARBA" id="ARBA00004123"/>
    </source>
</evidence>
<dbReference type="Pfam" id="PF09329">
    <property type="entry name" value="zf-primase"/>
    <property type="match status" value="1"/>
</dbReference>
<dbReference type="FunFam" id="2.40.50.140:FF:000174">
    <property type="entry name" value="DNA replication licensing factor mcm10"/>
    <property type="match status" value="1"/>
</dbReference>
<name>A0AA38GTB5_TAXCH</name>
<dbReference type="AlphaFoldDB" id="A0AA38GTB5"/>
<dbReference type="GO" id="GO:0006270">
    <property type="term" value="P:DNA replication initiation"/>
    <property type="evidence" value="ECO:0007669"/>
    <property type="project" value="InterPro"/>
</dbReference>